<evidence type="ECO:0000256" key="8">
    <source>
        <dbReference type="RuleBase" id="RU004453"/>
    </source>
</evidence>
<feature type="domain" description="GH18" evidence="10">
    <location>
        <begin position="32"/>
        <end position="426"/>
    </location>
</feature>
<dbReference type="Gene3D" id="3.20.20.80">
    <property type="entry name" value="Glycosidases"/>
    <property type="match status" value="1"/>
</dbReference>
<dbReference type="InterPro" id="IPR011583">
    <property type="entry name" value="Chitinase_II/V-like_cat"/>
</dbReference>
<dbReference type="SMART" id="SM00636">
    <property type="entry name" value="Glyco_18"/>
    <property type="match status" value="1"/>
</dbReference>
<dbReference type="InterPro" id="IPR050314">
    <property type="entry name" value="Glycosyl_Hydrlase_18"/>
</dbReference>
<evidence type="ECO:0000256" key="9">
    <source>
        <dbReference type="SAM" id="SignalP"/>
    </source>
</evidence>
<reference evidence="11 12" key="1">
    <citation type="journal article" date="2017" name="Mycologia">
        <title>Bifiguratus adelaidae, gen. et sp. nov., a new member of Mucoromycotina in endophytic and soil-dwelling habitats.</title>
        <authorList>
            <person name="Torres-Cruz T.J."/>
            <person name="Billingsley Tobias T.L."/>
            <person name="Almatruk M."/>
            <person name="Hesse C."/>
            <person name="Kuske C.R."/>
            <person name="Desiro A."/>
            <person name="Benucci G.M."/>
            <person name="Bonito G."/>
            <person name="Stajich J.E."/>
            <person name="Dunlap C."/>
            <person name="Arnold A.E."/>
            <person name="Porras-Alfaro A."/>
        </authorList>
    </citation>
    <scope>NUCLEOTIDE SEQUENCE [LARGE SCALE GENOMIC DNA]</scope>
    <source>
        <strain evidence="11 12">AZ0501</strain>
    </source>
</reference>
<evidence type="ECO:0000256" key="4">
    <source>
        <dbReference type="ARBA" id="ARBA00023277"/>
    </source>
</evidence>
<dbReference type="SUPFAM" id="SSF51445">
    <property type="entry name" value="(Trans)glycosidases"/>
    <property type="match status" value="1"/>
</dbReference>
<evidence type="ECO:0000313" key="11">
    <source>
        <dbReference type="EMBL" id="OZJ01453.1"/>
    </source>
</evidence>
<keyword evidence="9" id="KW-0732">Signal</keyword>
<evidence type="ECO:0000256" key="7">
    <source>
        <dbReference type="RuleBase" id="RU000489"/>
    </source>
</evidence>
<dbReference type="GO" id="GO:0008061">
    <property type="term" value="F:chitin binding"/>
    <property type="evidence" value="ECO:0007669"/>
    <property type="project" value="InterPro"/>
</dbReference>
<dbReference type="PROSITE" id="PS01095">
    <property type="entry name" value="GH18_1"/>
    <property type="match status" value="1"/>
</dbReference>
<dbReference type="InterPro" id="IPR017853">
    <property type="entry name" value="GH"/>
</dbReference>
<keyword evidence="4" id="KW-0119">Carbohydrate metabolism</keyword>
<dbReference type="GO" id="GO:0000272">
    <property type="term" value="P:polysaccharide catabolic process"/>
    <property type="evidence" value="ECO:0007669"/>
    <property type="project" value="UniProtKB-KW"/>
</dbReference>
<proteinExistence type="inferred from homology"/>
<dbReference type="InterPro" id="IPR001223">
    <property type="entry name" value="Glyco_hydro18_cat"/>
</dbReference>
<dbReference type="PROSITE" id="PS51910">
    <property type="entry name" value="GH18_2"/>
    <property type="match status" value="1"/>
</dbReference>
<evidence type="ECO:0000256" key="1">
    <source>
        <dbReference type="ARBA" id="ARBA00000822"/>
    </source>
</evidence>
<feature type="signal peptide" evidence="9">
    <location>
        <begin position="1"/>
        <end position="16"/>
    </location>
</feature>
<sequence length="426" mass="47081">MRFLALAAVAFGLVSASPLGLQVRSGHDDSAGRVVGYWSDWTNDVYPATAVPWSKLTHVNYAFVVFGEDFQLQTLCGSTFQNPRNCTNGHKLLADLSKEGHKHGVKVKMSIGGWENSQFFSTAVGSPANRTRLTQSIIDWIHRFDLDGLDIDWEYPGLPGMACNIVSPKDSANLLIYLKELRSALDMHFGKKGSKNYKTISAAVALTPFADAKGNPLKDVSEYAKYFDWLNLMSYDVNGPWSATAAPNGPLYNIPGKGANASIYTGVMDWHNAGFPKDKIVIGIPWYSHSAIALKTPTTANFYVPINGSVIQGDDNDVPVADNCPGQVAVYSGQWKFKNYFIQGVFKGKDYLNPHEGWQRHYDTVTQTPWMYKASTHDINMYDDPVSVRTKTQFNTCGGYGGTMIWSLDMDYGDLLIDAMVEGMKG</sequence>
<dbReference type="OrthoDB" id="76388at2759"/>
<dbReference type="Gene3D" id="3.10.50.10">
    <property type="match status" value="1"/>
</dbReference>
<feature type="chain" id="PRO_5013215429" description="GH18 domain-containing protein" evidence="9">
    <location>
        <begin position="17"/>
        <end position="426"/>
    </location>
</feature>
<evidence type="ECO:0000256" key="3">
    <source>
        <dbReference type="ARBA" id="ARBA00023024"/>
    </source>
</evidence>
<keyword evidence="5 7" id="KW-0326">Glycosidase</keyword>
<feature type="non-terminal residue" evidence="11">
    <location>
        <position position="426"/>
    </location>
</feature>
<evidence type="ECO:0000256" key="5">
    <source>
        <dbReference type="ARBA" id="ARBA00023295"/>
    </source>
</evidence>
<name>A0A261XT14_9FUNG</name>
<comment type="catalytic activity">
    <reaction evidence="1">
        <text>Random endo-hydrolysis of N-acetyl-beta-D-glucosaminide (1-&gt;4)-beta-linkages in chitin and chitodextrins.</text>
        <dbReference type="EC" id="3.2.1.14"/>
    </reaction>
</comment>
<dbReference type="AlphaFoldDB" id="A0A261XT14"/>
<keyword evidence="12" id="KW-1185">Reference proteome</keyword>
<dbReference type="GO" id="GO:0005576">
    <property type="term" value="C:extracellular region"/>
    <property type="evidence" value="ECO:0007669"/>
    <property type="project" value="TreeGrafter"/>
</dbReference>
<dbReference type="GO" id="GO:0006032">
    <property type="term" value="P:chitin catabolic process"/>
    <property type="evidence" value="ECO:0007669"/>
    <property type="project" value="UniProtKB-KW"/>
</dbReference>
<keyword evidence="2 7" id="KW-0378">Hydrolase</keyword>
<dbReference type="PANTHER" id="PTHR11177:SF392">
    <property type="entry name" value="HAP41P"/>
    <property type="match status" value="1"/>
</dbReference>
<dbReference type="InterPro" id="IPR029070">
    <property type="entry name" value="Chitinase_insertion_sf"/>
</dbReference>
<evidence type="ECO:0000256" key="6">
    <source>
        <dbReference type="ARBA" id="ARBA00023326"/>
    </source>
</evidence>
<comment type="caution">
    <text evidence="11">The sequence shown here is derived from an EMBL/GenBank/DDBJ whole genome shotgun (WGS) entry which is preliminary data.</text>
</comment>
<accession>A0A261XT14</accession>
<dbReference type="EMBL" id="MVBO01000358">
    <property type="protein sequence ID" value="OZJ01453.1"/>
    <property type="molecule type" value="Genomic_DNA"/>
</dbReference>
<protein>
    <recommendedName>
        <fullName evidence="10">GH18 domain-containing protein</fullName>
    </recommendedName>
</protein>
<dbReference type="Pfam" id="PF00704">
    <property type="entry name" value="Glyco_hydro_18"/>
    <property type="match status" value="1"/>
</dbReference>
<evidence type="ECO:0000256" key="2">
    <source>
        <dbReference type="ARBA" id="ARBA00022801"/>
    </source>
</evidence>
<gene>
    <name evidence="11" type="ORF">BZG36_05663</name>
</gene>
<dbReference type="SUPFAM" id="SSF54556">
    <property type="entry name" value="Chitinase insertion domain"/>
    <property type="match status" value="1"/>
</dbReference>
<evidence type="ECO:0000259" key="10">
    <source>
        <dbReference type="PROSITE" id="PS51910"/>
    </source>
</evidence>
<dbReference type="Proteomes" id="UP000242875">
    <property type="component" value="Unassembled WGS sequence"/>
</dbReference>
<comment type="similarity">
    <text evidence="8">Belongs to the glycosyl hydrolase 18 family.</text>
</comment>
<evidence type="ECO:0000313" key="12">
    <source>
        <dbReference type="Proteomes" id="UP000242875"/>
    </source>
</evidence>
<dbReference type="GO" id="GO:0008843">
    <property type="term" value="F:endochitinase activity"/>
    <property type="evidence" value="ECO:0007669"/>
    <property type="project" value="UniProtKB-EC"/>
</dbReference>
<dbReference type="PANTHER" id="PTHR11177">
    <property type="entry name" value="CHITINASE"/>
    <property type="match status" value="1"/>
</dbReference>
<organism evidence="11 12">
    <name type="scientific">Bifiguratus adelaidae</name>
    <dbReference type="NCBI Taxonomy" id="1938954"/>
    <lineage>
        <taxon>Eukaryota</taxon>
        <taxon>Fungi</taxon>
        <taxon>Fungi incertae sedis</taxon>
        <taxon>Mucoromycota</taxon>
        <taxon>Mucoromycotina</taxon>
        <taxon>Endogonomycetes</taxon>
        <taxon>Endogonales</taxon>
        <taxon>Endogonales incertae sedis</taxon>
        <taxon>Bifiguratus</taxon>
    </lineage>
</organism>
<keyword evidence="3" id="KW-0146">Chitin degradation</keyword>
<dbReference type="InterPro" id="IPR001579">
    <property type="entry name" value="Glyco_hydro_18_chit_AS"/>
</dbReference>
<keyword evidence="6" id="KW-0624">Polysaccharide degradation</keyword>